<dbReference type="RefSeq" id="WP_199286070.1">
    <property type="nucleotide sequence ID" value="NZ_FMXN01000030.1"/>
</dbReference>
<reference evidence="2" key="1">
    <citation type="submission" date="2016-10" db="EMBL/GenBank/DDBJ databases">
        <authorList>
            <person name="Varghese N."/>
            <person name="Submissions S."/>
        </authorList>
    </citation>
    <scope>NUCLEOTIDE SEQUENCE [LARGE SCALE GENOMIC DNA]</scope>
    <source>
        <strain evidence="2">CGMCC 1.10824</strain>
    </source>
</reference>
<dbReference type="PROSITE" id="PS51257">
    <property type="entry name" value="PROKAR_LIPOPROTEIN"/>
    <property type="match status" value="1"/>
</dbReference>
<protein>
    <submittedName>
        <fullName evidence="1">Uncharacterized protein</fullName>
    </submittedName>
</protein>
<dbReference type="AlphaFoldDB" id="A0A1G6EBQ3"/>
<dbReference type="EMBL" id="FMXN01000030">
    <property type="protein sequence ID" value="SDB54828.1"/>
    <property type="molecule type" value="Genomic_DNA"/>
</dbReference>
<organism evidence="1 2">
    <name type="scientific">Pseudidiomarina indica</name>
    <dbReference type="NCBI Taxonomy" id="1159017"/>
    <lineage>
        <taxon>Bacteria</taxon>
        <taxon>Pseudomonadati</taxon>
        <taxon>Pseudomonadota</taxon>
        <taxon>Gammaproteobacteria</taxon>
        <taxon>Alteromonadales</taxon>
        <taxon>Idiomarinaceae</taxon>
        <taxon>Pseudidiomarina</taxon>
    </lineage>
</organism>
<evidence type="ECO:0000313" key="1">
    <source>
        <dbReference type="EMBL" id="SDB54828.1"/>
    </source>
</evidence>
<evidence type="ECO:0000313" key="2">
    <source>
        <dbReference type="Proteomes" id="UP000199626"/>
    </source>
</evidence>
<feature type="non-terminal residue" evidence="1">
    <location>
        <position position="84"/>
    </location>
</feature>
<gene>
    <name evidence="1" type="ORF">SAMN02927930_02143</name>
</gene>
<accession>A0A1G6EBQ3</accession>
<proteinExistence type="predicted"/>
<keyword evidence="2" id="KW-1185">Reference proteome</keyword>
<name>A0A1G6EBQ3_9GAMM</name>
<sequence>MHRQQIRRLVYLFIAFALSGCGGKEKFNVEQEIERFYTHQDVFEKLATTGCEAREAMDTRFFRYPMDVTGDESESIQHYFADIE</sequence>
<dbReference type="Proteomes" id="UP000199626">
    <property type="component" value="Unassembled WGS sequence"/>
</dbReference>